<keyword evidence="7" id="KW-1185">Reference proteome</keyword>
<feature type="domain" description="HTH tetR-type" evidence="5">
    <location>
        <begin position="3"/>
        <end position="63"/>
    </location>
</feature>
<accession>A0A917AW98</accession>
<dbReference type="InterPro" id="IPR001647">
    <property type="entry name" value="HTH_TetR"/>
</dbReference>
<keyword evidence="2 4" id="KW-0238">DNA-binding</keyword>
<dbReference type="SUPFAM" id="SSF46689">
    <property type="entry name" value="Homeodomain-like"/>
    <property type="match status" value="1"/>
</dbReference>
<evidence type="ECO:0000259" key="5">
    <source>
        <dbReference type="PROSITE" id="PS50977"/>
    </source>
</evidence>
<feature type="DNA-binding region" description="H-T-H motif" evidence="4">
    <location>
        <begin position="26"/>
        <end position="45"/>
    </location>
</feature>
<name>A0A917AW98_9MICC</name>
<dbReference type="Gene3D" id="1.10.357.10">
    <property type="entry name" value="Tetracycline Repressor, domain 2"/>
    <property type="match status" value="1"/>
</dbReference>
<dbReference type="Pfam" id="PF00440">
    <property type="entry name" value="TetR_N"/>
    <property type="match status" value="1"/>
</dbReference>
<dbReference type="PANTHER" id="PTHR30055:SF234">
    <property type="entry name" value="HTH-TYPE TRANSCRIPTIONAL REGULATOR BETI"/>
    <property type="match status" value="1"/>
</dbReference>
<dbReference type="RefSeq" id="WP_188685873.1">
    <property type="nucleotide sequence ID" value="NZ_BMIS01000012.1"/>
</dbReference>
<dbReference type="GO" id="GO:0003700">
    <property type="term" value="F:DNA-binding transcription factor activity"/>
    <property type="evidence" value="ECO:0007669"/>
    <property type="project" value="TreeGrafter"/>
</dbReference>
<dbReference type="InterPro" id="IPR050109">
    <property type="entry name" value="HTH-type_TetR-like_transc_reg"/>
</dbReference>
<evidence type="ECO:0000256" key="4">
    <source>
        <dbReference type="PROSITE-ProRule" id="PRU00335"/>
    </source>
</evidence>
<proteinExistence type="predicted"/>
<gene>
    <name evidence="6" type="ORF">GCM10011401_23080</name>
</gene>
<dbReference type="InterPro" id="IPR036271">
    <property type="entry name" value="Tet_transcr_reg_TetR-rel_C_sf"/>
</dbReference>
<comment type="caution">
    <text evidence="6">The sequence shown here is derived from an EMBL/GenBank/DDBJ whole genome shotgun (WGS) entry which is preliminary data.</text>
</comment>
<evidence type="ECO:0000256" key="3">
    <source>
        <dbReference type="ARBA" id="ARBA00023163"/>
    </source>
</evidence>
<dbReference type="AlphaFoldDB" id="A0A917AW98"/>
<dbReference type="PROSITE" id="PS50977">
    <property type="entry name" value="HTH_TETR_2"/>
    <property type="match status" value="1"/>
</dbReference>
<dbReference type="GO" id="GO:0000976">
    <property type="term" value="F:transcription cis-regulatory region binding"/>
    <property type="evidence" value="ECO:0007669"/>
    <property type="project" value="TreeGrafter"/>
</dbReference>
<dbReference type="Proteomes" id="UP000633136">
    <property type="component" value="Unassembled WGS sequence"/>
</dbReference>
<evidence type="ECO:0000256" key="1">
    <source>
        <dbReference type="ARBA" id="ARBA00023015"/>
    </source>
</evidence>
<sequence length="183" mass="19947">MRQSKRTLILEAGSRVVQRDGVTALTYESVAQEAGVTKGGLLYHFPSRDALLLALHEHVAGRWEAAMEADAGGPAGEVDAESRFLAYARLHDTPARAELLLMLEASEDEAAGAVWDAVHHRWAPPVPERGASRAGADDAEVRAFLARLAADGFWLYEALEGQGLDEGLRERLLREMLRMTSGD</sequence>
<dbReference type="InterPro" id="IPR009057">
    <property type="entry name" value="Homeodomain-like_sf"/>
</dbReference>
<dbReference type="PANTHER" id="PTHR30055">
    <property type="entry name" value="HTH-TYPE TRANSCRIPTIONAL REGULATOR RUTR"/>
    <property type="match status" value="1"/>
</dbReference>
<evidence type="ECO:0000313" key="6">
    <source>
        <dbReference type="EMBL" id="GGE75217.1"/>
    </source>
</evidence>
<dbReference type="SUPFAM" id="SSF48498">
    <property type="entry name" value="Tetracyclin repressor-like, C-terminal domain"/>
    <property type="match status" value="1"/>
</dbReference>
<reference evidence="6" key="1">
    <citation type="journal article" date="2014" name="Int. J. Syst. Evol. Microbiol.">
        <title>Complete genome sequence of Corynebacterium casei LMG S-19264T (=DSM 44701T), isolated from a smear-ripened cheese.</title>
        <authorList>
            <consortium name="US DOE Joint Genome Institute (JGI-PGF)"/>
            <person name="Walter F."/>
            <person name="Albersmeier A."/>
            <person name="Kalinowski J."/>
            <person name="Ruckert C."/>
        </authorList>
    </citation>
    <scope>NUCLEOTIDE SEQUENCE</scope>
    <source>
        <strain evidence="6">CGMCC 1.15388</strain>
    </source>
</reference>
<dbReference type="PRINTS" id="PR00455">
    <property type="entry name" value="HTHTETR"/>
</dbReference>
<organism evidence="6 7">
    <name type="scientific">Nesterenkonia cremea</name>
    <dbReference type="NCBI Taxonomy" id="1882340"/>
    <lineage>
        <taxon>Bacteria</taxon>
        <taxon>Bacillati</taxon>
        <taxon>Actinomycetota</taxon>
        <taxon>Actinomycetes</taxon>
        <taxon>Micrococcales</taxon>
        <taxon>Micrococcaceae</taxon>
        <taxon>Nesterenkonia</taxon>
    </lineage>
</organism>
<evidence type="ECO:0000313" key="7">
    <source>
        <dbReference type="Proteomes" id="UP000633136"/>
    </source>
</evidence>
<keyword evidence="1" id="KW-0805">Transcription regulation</keyword>
<dbReference type="Pfam" id="PF17937">
    <property type="entry name" value="TetR_C_28"/>
    <property type="match status" value="1"/>
</dbReference>
<dbReference type="EMBL" id="BMIS01000012">
    <property type="protein sequence ID" value="GGE75217.1"/>
    <property type="molecule type" value="Genomic_DNA"/>
</dbReference>
<reference evidence="6" key="2">
    <citation type="submission" date="2020-09" db="EMBL/GenBank/DDBJ databases">
        <authorList>
            <person name="Sun Q."/>
            <person name="Zhou Y."/>
        </authorList>
    </citation>
    <scope>NUCLEOTIDE SEQUENCE</scope>
    <source>
        <strain evidence="6">CGMCC 1.15388</strain>
    </source>
</reference>
<evidence type="ECO:0000256" key="2">
    <source>
        <dbReference type="ARBA" id="ARBA00023125"/>
    </source>
</evidence>
<protein>
    <submittedName>
        <fullName evidence="6">Transcriptional regulator</fullName>
    </submittedName>
</protein>
<keyword evidence="3" id="KW-0804">Transcription</keyword>
<dbReference type="InterPro" id="IPR041479">
    <property type="entry name" value="TetR_CgmR_C"/>
</dbReference>